<evidence type="ECO:0000313" key="6">
    <source>
        <dbReference type="Proteomes" id="UP000594749"/>
    </source>
</evidence>
<dbReference type="AlphaFoldDB" id="A0A7M1LIE5"/>
<dbReference type="InterPro" id="IPR017871">
    <property type="entry name" value="ABC_transporter-like_CS"/>
</dbReference>
<evidence type="ECO:0000256" key="1">
    <source>
        <dbReference type="ARBA" id="ARBA00022448"/>
    </source>
</evidence>
<dbReference type="RefSeq" id="WP_051487279.1">
    <property type="nucleotide sequence ID" value="NZ_CP053842.1"/>
</dbReference>
<dbReference type="Proteomes" id="UP000594749">
    <property type="component" value="Chromosome"/>
</dbReference>
<dbReference type="PROSITE" id="PS50893">
    <property type="entry name" value="ABC_TRANSPORTER_2"/>
    <property type="match status" value="1"/>
</dbReference>
<sequence length="257" mass="28934">MLHVKEFNEKHPIAEAKNLKVAYGDKVIHENASFHINEAEIYGFLGGSGSGKTTLMKTLIYLKEPDRGTVTMLGKDIWSLKLKDREKIKLQTGFMFQFGALFSSMSVLDNIGVMLREYSNLSKKDVEDISMFWLLKVGLKKEAANLFPSELSGGMKKRAALARALVLSPKILFLDEPNSGLDPVSARAMDRLIVDLRDSLGLTVAMVTHDADSIFSILDRFLIVNDKKIVFEGNLEEVKDFKENPLQELFDSRKMKD</sequence>
<dbReference type="GO" id="GO:0016887">
    <property type="term" value="F:ATP hydrolysis activity"/>
    <property type="evidence" value="ECO:0007669"/>
    <property type="project" value="InterPro"/>
</dbReference>
<dbReference type="OrthoDB" id="9809450at2"/>
<keyword evidence="2" id="KW-0547">Nucleotide-binding</keyword>
<dbReference type="InterPro" id="IPR003439">
    <property type="entry name" value="ABC_transporter-like_ATP-bd"/>
</dbReference>
<organism evidence="5 6">
    <name type="scientific">Campylobacter corcagiensis</name>
    <dbReference type="NCBI Taxonomy" id="1448857"/>
    <lineage>
        <taxon>Bacteria</taxon>
        <taxon>Pseudomonadati</taxon>
        <taxon>Campylobacterota</taxon>
        <taxon>Epsilonproteobacteria</taxon>
        <taxon>Campylobacterales</taxon>
        <taxon>Campylobacteraceae</taxon>
        <taxon>Campylobacter</taxon>
    </lineage>
</organism>
<dbReference type="Gene3D" id="3.40.50.300">
    <property type="entry name" value="P-loop containing nucleotide triphosphate hydrolases"/>
    <property type="match status" value="1"/>
</dbReference>
<dbReference type="SUPFAM" id="SSF52540">
    <property type="entry name" value="P-loop containing nucleoside triphosphate hydrolases"/>
    <property type="match status" value="1"/>
</dbReference>
<dbReference type="Pfam" id="PF00005">
    <property type="entry name" value="ABC_tran"/>
    <property type="match status" value="1"/>
</dbReference>
<name>A0A7M1LIE5_9BACT</name>
<accession>A0A7M1LIE5</accession>
<evidence type="ECO:0000259" key="4">
    <source>
        <dbReference type="PROSITE" id="PS50893"/>
    </source>
</evidence>
<evidence type="ECO:0000313" key="5">
    <source>
        <dbReference type="EMBL" id="QOQ88190.1"/>
    </source>
</evidence>
<dbReference type="GO" id="GO:0005524">
    <property type="term" value="F:ATP binding"/>
    <property type="evidence" value="ECO:0007669"/>
    <property type="project" value="UniProtKB-KW"/>
</dbReference>
<proteinExistence type="predicted"/>
<protein>
    <submittedName>
        <fullName evidence="5">ATP-binding cassette domain-containing protein</fullName>
    </submittedName>
</protein>
<gene>
    <name evidence="5" type="ORF">IMC76_08195</name>
</gene>
<dbReference type="SMART" id="SM00382">
    <property type="entry name" value="AAA"/>
    <property type="match status" value="1"/>
</dbReference>
<dbReference type="PANTHER" id="PTHR43023">
    <property type="entry name" value="PROTEIN TRIGALACTOSYLDIACYLGLYCEROL 3, CHLOROPLASTIC"/>
    <property type="match status" value="1"/>
</dbReference>
<feature type="domain" description="ABC transporter" evidence="4">
    <location>
        <begin position="14"/>
        <end position="251"/>
    </location>
</feature>
<keyword evidence="3 5" id="KW-0067">ATP-binding</keyword>
<keyword evidence="6" id="KW-1185">Reference proteome</keyword>
<evidence type="ECO:0000256" key="2">
    <source>
        <dbReference type="ARBA" id="ARBA00022741"/>
    </source>
</evidence>
<dbReference type="InterPro" id="IPR027417">
    <property type="entry name" value="P-loop_NTPase"/>
</dbReference>
<dbReference type="PANTHER" id="PTHR43023:SF3">
    <property type="entry name" value="PROTEIN TRIGALACTOSYLDIACYLGLYCEROL 3, CHLOROPLASTIC"/>
    <property type="match status" value="1"/>
</dbReference>
<keyword evidence="1" id="KW-0813">Transport</keyword>
<reference evidence="5 6" key="1">
    <citation type="submission" date="2020-10" db="EMBL/GenBank/DDBJ databases">
        <title>Campylobacter and Helicobacter PacBio genomes.</title>
        <authorList>
            <person name="Lane C."/>
        </authorList>
    </citation>
    <scope>NUCLEOTIDE SEQUENCE [LARGE SCALE GENOMIC DNA]</scope>
    <source>
        <strain evidence="5 6">2016D-0077</strain>
    </source>
</reference>
<dbReference type="PROSITE" id="PS00211">
    <property type="entry name" value="ABC_TRANSPORTER_1"/>
    <property type="match status" value="1"/>
</dbReference>
<dbReference type="EMBL" id="CP063078">
    <property type="protein sequence ID" value="QOQ88190.1"/>
    <property type="molecule type" value="Genomic_DNA"/>
</dbReference>
<evidence type="ECO:0000256" key="3">
    <source>
        <dbReference type="ARBA" id="ARBA00022840"/>
    </source>
</evidence>
<dbReference type="InterPro" id="IPR003593">
    <property type="entry name" value="AAA+_ATPase"/>
</dbReference>